<feature type="compositionally biased region" description="Low complexity" evidence="1">
    <location>
        <begin position="182"/>
        <end position="196"/>
    </location>
</feature>
<feature type="compositionally biased region" description="Basic and acidic residues" evidence="1">
    <location>
        <begin position="652"/>
        <end position="667"/>
    </location>
</feature>
<feature type="compositionally biased region" description="Basic residues" evidence="1">
    <location>
        <begin position="323"/>
        <end position="334"/>
    </location>
</feature>
<name>C3YXU6_BRAFL</name>
<organism>
    <name type="scientific">Branchiostoma floridae</name>
    <name type="common">Florida lancelet</name>
    <name type="synonym">Amphioxus</name>
    <dbReference type="NCBI Taxonomy" id="7739"/>
    <lineage>
        <taxon>Eukaryota</taxon>
        <taxon>Metazoa</taxon>
        <taxon>Chordata</taxon>
        <taxon>Cephalochordata</taxon>
        <taxon>Leptocardii</taxon>
        <taxon>Amphioxiformes</taxon>
        <taxon>Branchiostomatidae</taxon>
        <taxon>Branchiostoma</taxon>
    </lineage>
</organism>
<feature type="region of interest" description="Disordered" evidence="1">
    <location>
        <begin position="120"/>
        <end position="406"/>
    </location>
</feature>
<reference evidence="2" key="1">
    <citation type="journal article" date="2008" name="Nature">
        <title>The amphioxus genome and the evolution of the chordate karyotype.</title>
        <authorList>
            <consortium name="US DOE Joint Genome Institute (JGI-PGF)"/>
            <person name="Putnam N.H."/>
            <person name="Butts T."/>
            <person name="Ferrier D.E.K."/>
            <person name="Furlong R.F."/>
            <person name="Hellsten U."/>
            <person name="Kawashima T."/>
            <person name="Robinson-Rechavi M."/>
            <person name="Shoguchi E."/>
            <person name="Terry A."/>
            <person name="Yu J.-K."/>
            <person name="Benito-Gutierrez E.L."/>
            <person name="Dubchak I."/>
            <person name="Garcia-Fernandez J."/>
            <person name="Gibson-Brown J.J."/>
            <person name="Grigoriev I.V."/>
            <person name="Horton A.C."/>
            <person name="de Jong P.J."/>
            <person name="Jurka J."/>
            <person name="Kapitonov V.V."/>
            <person name="Kohara Y."/>
            <person name="Kuroki Y."/>
            <person name="Lindquist E."/>
            <person name="Lucas S."/>
            <person name="Osoegawa K."/>
            <person name="Pennacchio L.A."/>
            <person name="Salamov A.A."/>
            <person name="Satou Y."/>
            <person name="Sauka-Spengler T."/>
            <person name="Schmutz J."/>
            <person name="Shin-I T."/>
            <person name="Toyoda A."/>
            <person name="Bronner-Fraser M."/>
            <person name="Fujiyama A."/>
            <person name="Holland L.Z."/>
            <person name="Holland P.W.H."/>
            <person name="Satoh N."/>
            <person name="Rokhsar D.S."/>
        </authorList>
    </citation>
    <scope>NUCLEOTIDE SEQUENCE [LARGE SCALE GENOMIC DNA]</scope>
    <source>
        <strain evidence="2">S238N-H82</strain>
        <tissue evidence="2">Testes</tissue>
    </source>
</reference>
<proteinExistence type="predicted"/>
<dbReference type="STRING" id="7739.C3YXU6"/>
<feature type="compositionally biased region" description="Basic and acidic residues" evidence="1">
    <location>
        <begin position="438"/>
        <end position="454"/>
    </location>
</feature>
<feature type="compositionally biased region" description="Basic and acidic residues" evidence="1">
    <location>
        <begin position="384"/>
        <end position="395"/>
    </location>
</feature>
<feature type="compositionally biased region" description="Basic and acidic residues" evidence="1">
    <location>
        <begin position="309"/>
        <end position="319"/>
    </location>
</feature>
<dbReference type="EMBL" id="GG666563">
    <property type="protein sequence ID" value="EEN54905.1"/>
    <property type="molecule type" value="Genomic_DNA"/>
</dbReference>
<gene>
    <name evidence="2" type="ORF">BRAFLDRAFT_90081</name>
</gene>
<evidence type="ECO:0000256" key="1">
    <source>
        <dbReference type="SAM" id="MobiDB-lite"/>
    </source>
</evidence>
<feature type="region of interest" description="Disordered" evidence="1">
    <location>
        <begin position="426"/>
        <end position="469"/>
    </location>
</feature>
<dbReference type="AlphaFoldDB" id="C3YXU6"/>
<feature type="region of interest" description="Disordered" evidence="1">
    <location>
        <begin position="649"/>
        <end position="668"/>
    </location>
</feature>
<dbReference type="InParanoid" id="C3YXU6"/>
<sequence>MAAVEEALIKKLEDLGEKRARGKKLHEWTKKEAAEVLCHLFSLYDSSWAWDVRSQSDGKNGKTIARYLRLMDIGYLLKQPSDLDPAKHKLGRIMGAVLEKLESRLGASLYQKQRQAVKHRRLQELQQRKQHNSASSECEMDKENSPARQHRRLQELQQRRRHNSAGSECETDKENSPARQNKSVTTSSTPTKGSKSLSKEPAKPTHSGSQSKPPAVKRAAATPVNTKQLKLVGGTPLPRGSAFRGKEIPRSPPDGQTDDLTPPTETQGLTPNVTREKKPSCTKPSGIIMRKVQEAKVTPEGETWNDANDILKKDRRDSETPTGRRKTRTPRSARRGTYTLSSAPLGVEPEETPVSIPQGTEIPRSPFVHSAANNSHADPQRPTVSREDVSKERAYSHGGSSNNMYTSAGTARTDMEMTHNLTNKVHKDVDTSCADTDGPQKRRSPEDEKWRRLVDQSPPVQVQGSRSQRDSVVVRLEEELDMAADCKEDNSGFRSLAERNRCTPMRKTKPDIQVQPPTSVSKHKSNLTTTSDLSSDLPTMLSKMTIAATPRSKQLNAVGLPSFAAGTPAGKQQLSFGTPSLRATPMSKAAPMSKATPLSKAAPLARATPLAKATPLARATPLAKATPLGLSRQWGPSAENTITNFDSAFRSKGCENKPTNREKEKPTCTRGPVIKQSLFPSSQISAPHAQIWAGILGMPNKVVSQVQGLKMQSDTSHHLCPLSTPCGPVGKNEAQSSGAAGQDRSTAAVTSLSRDLKFCHLKKRVELQRRHEAILKKFDL</sequence>
<feature type="compositionally biased region" description="Polar residues" evidence="1">
    <location>
        <begin position="263"/>
        <end position="273"/>
    </location>
</feature>
<evidence type="ECO:0000313" key="2">
    <source>
        <dbReference type="EMBL" id="EEN54905.1"/>
    </source>
</evidence>
<accession>C3YXU6</accession>
<feature type="region of interest" description="Disordered" evidence="1">
    <location>
        <begin position="507"/>
        <end position="534"/>
    </location>
</feature>
<dbReference type="eggNOG" id="ENOG502SWJN">
    <property type="taxonomic scope" value="Eukaryota"/>
</dbReference>
<protein>
    <submittedName>
        <fullName evidence="2">Uncharacterized protein</fullName>
    </submittedName>
</protein>